<evidence type="ECO:0000313" key="2">
    <source>
        <dbReference type="Proteomes" id="UP000007838"/>
    </source>
</evidence>
<protein>
    <submittedName>
        <fullName evidence="1">Uncharacterized protein</fullName>
    </submittedName>
</protein>
<sequence>MKIFILLLTLIVVLIFSHTLLSVMLKNILLVKRRKKPKKNKLKKSDVLKFKYDIFVKDTISLNENTSIFLAEYDKNHNTHSLSKTLFTIAEKHFLNNEFKNNGSNTLAKKRKP</sequence>
<name>G8LNY2_9ENTR</name>
<organism evidence="1 2">
    <name type="scientific">Enterobacter ludwigii</name>
    <dbReference type="NCBI Taxonomy" id="299767"/>
    <lineage>
        <taxon>Bacteria</taxon>
        <taxon>Pseudomonadati</taxon>
        <taxon>Pseudomonadota</taxon>
        <taxon>Gammaproteobacteria</taxon>
        <taxon>Enterobacterales</taxon>
        <taxon>Enterobacteriaceae</taxon>
        <taxon>Enterobacter</taxon>
        <taxon>Enterobacter cloacae complex</taxon>
    </lineage>
</organism>
<dbReference type="AlphaFoldDB" id="G8LNY2"/>
<dbReference type="HOGENOM" id="CLU_2129516_0_0_6"/>
<dbReference type="Proteomes" id="UP000007838">
    <property type="component" value="Chromosome"/>
</dbReference>
<evidence type="ECO:0000313" key="1">
    <source>
        <dbReference type="EMBL" id="AEW74867.1"/>
    </source>
</evidence>
<gene>
    <name evidence="1" type="ORF">EcWSU1_03439</name>
</gene>
<dbReference type="EMBL" id="CP002886">
    <property type="protein sequence ID" value="AEW74867.1"/>
    <property type="molecule type" value="Genomic_DNA"/>
</dbReference>
<reference evidence="1 2" key="1">
    <citation type="journal article" date="2011" name="Stand. Genomic Sci.">
        <title>Complete genome of the onion pathogen Enterobacter cloacae EcWSU1.</title>
        <authorList>
            <person name="Humann J.L."/>
            <person name="Wildung M."/>
            <person name="Cheng C.H."/>
            <person name="Lee T."/>
            <person name="Stewart J.E."/>
            <person name="Drew J.C."/>
            <person name="Triplett E.W."/>
            <person name="Main D."/>
            <person name="Schroeder B.K."/>
        </authorList>
    </citation>
    <scope>NUCLEOTIDE SEQUENCE [LARGE SCALE GENOMIC DNA]</scope>
    <source>
        <strain evidence="1 2">EcWSU1</strain>
    </source>
</reference>
<accession>G8LNY2</accession>
<dbReference type="KEGG" id="eec:EcWSU1_03439"/>
<proteinExistence type="predicted"/>